<dbReference type="PROSITE" id="PS50977">
    <property type="entry name" value="HTH_TETR_2"/>
    <property type="match status" value="1"/>
</dbReference>
<keyword evidence="1" id="KW-0805">Transcription regulation</keyword>
<dbReference type="InterPro" id="IPR036271">
    <property type="entry name" value="Tet_transcr_reg_TetR-rel_C_sf"/>
</dbReference>
<name>A0ABW5R8E1_9BACL</name>
<evidence type="ECO:0000256" key="2">
    <source>
        <dbReference type="ARBA" id="ARBA00023125"/>
    </source>
</evidence>
<organism evidence="6 7">
    <name type="scientific">Marinicrinis sediminis</name>
    <dbReference type="NCBI Taxonomy" id="1652465"/>
    <lineage>
        <taxon>Bacteria</taxon>
        <taxon>Bacillati</taxon>
        <taxon>Bacillota</taxon>
        <taxon>Bacilli</taxon>
        <taxon>Bacillales</taxon>
        <taxon>Paenibacillaceae</taxon>
    </lineage>
</organism>
<evidence type="ECO:0000313" key="6">
    <source>
        <dbReference type="EMBL" id="MFD2671268.1"/>
    </source>
</evidence>
<dbReference type="InterPro" id="IPR009057">
    <property type="entry name" value="Homeodomain-like_sf"/>
</dbReference>
<feature type="DNA-binding region" description="H-T-H motif" evidence="4">
    <location>
        <begin position="43"/>
        <end position="62"/>
    </location>
</feature>
<dbReference type="PRINTS" id="PR00455">
    <property type="entry name" value="HTHTETR"/>
</dbReference>
<evidence type="ECO:0000256" key="1">
    <source>
        <dbReference type="ARBA" id="ARBA00023015"/>
    </source>
</evidence>
<dbReference type="Proteomes" id="UP001597497">
    <property type="component" value="Unassembled WGS sequence"/>
</dbReference>
<dbReference type="Pfam" id="PF00440">
    <property type="entry name" value="TetR_N"/>
    <property type="match status" value="1"/>
</dbReference>
<gene>
    <name evidence="6" type="ORF">ACFSUC_06575</name>
</gene>
<proteinExistence type="predicted"/>
<dbReference type="EMBL" id="JBHUMM010000010">
    <property type="protein sequence ID" value="MFD2671268.1"/>
    <property type="molecule type" value="Genomic_DNA"/>
</dbReference>
<dbReference type="Gene3D" id="1.10.357.10">
    <property type="entry name" value="Tetracycline Repressor, domain 2"/>
    <property type="match status" value="1"/>
</dbReference>
<evidence type="ECO:0000313" key="7">
    <source>
        <dbReference type="Proteomes" id="UP001597497"/>
    </source>
</evidence>
<reference evidence="7" key="1">
    <citation type="journal article" date="2019" name="Int. J. Syst. Evol. Microbiol.">
        <title>The Global Catalogue of Microorganisms (GCM) 10K type strain sequencing project: providing services to taxonomists for standard genome sequencing and annotation.</title>
        <authorList>
            <consortium name="The Broad Institute Genomics Platform"/>
            <consortium name="The Broad Institute Genome Sequencing Center for Infectious Disease"/>
            <person name="Wu L."/>
            <person name="Ma J."/>
        </authorList>
    </citation>
    <scope>NUCLEOTIDE SEQUENCE [LARGE SCALE GENOMIC DNA]</scope>
    <source>
        <strain evidence="7">KCTC 33676</strain>
    </source>
</reference>
<feature type="domain" description="HTH tetR-type" evidence="5">
    <location>
        <begin position="20"/>
        <end position="80"/>
    </location>
</feature>
<evidence type="ECO:0000256" key="4">
    <source>
        <dbReference type="PROSITE-ProRule" id="PRU00335"/>
    </source>
</evidence>
<dbReference type="SUPFAM" id="SSF48498">
    <property type="entry name" value="Tetracyclin repressor-like, C-terminal domain"/>
    <property type="match status" value="1"/>
</dbReference>
<accession>A0ABW5R8E1</accession>
<comment type="caution">
    <text evidence="6">The sequence shown here is derived from an EMBL/GenBank/DDBJ whole genome shotgun (WGS) entry which is preliminary data.</text>
</comment>
<dbReference type="SUPFAM" id="SSF46689">
    <property type="entry name" value="Homeodomain-like"/>
    <property type="match status" value="1"/>
</dbReference>
<keyword evidence="3" id="KW-0804">Transcription</keyword>
<dbReference type="RefSeq" id="WP_379928719.1">
    <property type="nucleotide sequence ID" value="NZ_JBHUMM010000010.1"/>
</dbReference>
<protein>
    <submittedName>
        <fullName evidence="6">TetR/AcrR family transcriptional regulator</fullName>
    </submittedName>
</protein>
<keyword evidence="7" id="KW-1185">Reference proteome</keyword>
<keyword evidence="2 4" id="KW-0238">DNA-binding</keyword>
<evidence type="ECO:0000259" key="5">
    <source>
        <dbReference type="PROSITE" id="PS50977"/>
    </source>
</evidence>
<dbReference type="PANTHER" id="PTHR47506">
    <property type="entry name" value="TRANSCRIPTIONAL REGULATORY PROTEIN"/>
    <property type="match status" value="1"/>
</dbReference>
<dbReference type="InterPro" id="IPR001647">
    <property type="entry name" value="HTH_TetR"/>
</dbReference>
<sequence length="205" mass="22855">MDKTKMIHGSERGHGGIKMTPAAVKILETASHLFYWKGINAVGVETIASEAGVTKKTLYDRFGSKDQLIVAYLAHRDEQWKTHLHQSLANVPANEPLHKILRIFDALGSWLAMNHQRGCAFINALAELTDESHPGRMLIFEEKKWLKQLFADWLTQAGVEEAEAKSEKLLILHEGGTVAYSMNLSTDVVTTLKETAMSIIGETEK</sequence>
<dbReference type="PANTHER" id="PTHR47506:SF1">
    <property type="entry name" value="HTH-TYPE TRANSCRIPTIONAL REGULATOR YJDC"/>
    <property type="match status" value="1"/>
</dbReference>
<evidence type="ECO:0000256" key="3">
    <source>
        <dbReference type="ARBA" id="ARBA00023163"/>
    </source>
</evidence>